<reference evidence="2" key="1">
    <citation type="submission" date="2021-01" db="EMBL/GenBank/DDBJ databases">
        <authorList>
            <consortium name="Genoscope - CEA"/>
            <person name="William W."/>
        </authorList>
    </citation>
    <scope>NUCLEOTIDE SEQUENCE</scope>
</reference>
<comment type="caution">
    <text evidence="2">The sequence shown here is derived from an EMBL/GenBank/DDBJ whole genome shotgun (WGS) entry which is preliminary data.</text>
</comment>
<gene>
    <name evidence="2" type="ORF">PSON_ATCC_30995.1.T0590129</name>
</gene>
<accession>A0A8S1NQN7</accession>
<evidence type="ECO:0008006" key="4">
    <source>
        <dbReference type="Google" id="ProtNLM"/>
    </source>
</evidence>
<dbReference type="EMBL" id="CAJJDN010000059">
    <property type="protein sequence ID" value="CAD8092551.1"/>
    <property type="molecule type" value="Genomic_DNA"/>
</dbReference>
<sequence length="484" mass="57235">MYQIKTELQPIAIVSLQMNDRDEEIKVYEGENVEHVVRLFCQRHYLGQDCVLYLVDQINQQLERESSPRFGESFGYNNICHQMLHPSHSQQSECAITTQTSSVDENQNSAQKSYEKWQQIINKKSDLKQQKTVPQNTVLWNVPTSARSFNDNKKVSTNERLYRDGLDKQKNKIQKAEQYKLQKQLLEQKQITFQPLISPRSRQMAELKKLSQPDCSINNIGSQLYQKGLELNSKKEKLRMQIQEQERKLSPFQPKITETSRNHSQNRSNTPIYDKLYFQAKEDMKKKEEFQNREFSKMHPFHPHSQNNSNKHTTAIQQKKLVEKLVKEHEEKQKRIEKKKQEYQIQVQNQVTFKPNINKDATYKKISEKKEYEDIEIAMDLQRIQSGLQSKNSFSQCETRTQSQQSQQSLFDMNIQRIFNQLDSDQDGYISKENISLDELDFESLKAIEVVLNQIDEDEYTEINLKGFKKLCEMHQLHQQLNSL</sequence>
<evidence type="ECO:0000313" key="3">
    <source>
        <dbReference type="Proteomes" id="UP000692954"/>
    </source>
</evidence>
<dbReference type="PANTHER" id="PTHR35381:SF1">
    <property type="entry name" value="EF-HAND DOMAIN-CONTAINING PROTEIN"/>
    <property type="match status" value="1"/>
</dbReference>
<name>A0A8S1NQN7_9CILI</name>
<dbReference type="PANTHER" id="PTHR35381">
    <property type="entry name" value="EF-HAND DOMAIN-CONTAINING PROTEIN"/>
    <property type="match status" value="1"/>
</dbReference>
<dbReference type="AlphaFoldDB" id="A0A8S1NQN7"/>
<keyword evidence="1" id="KW-0175">Coiled coil</keyword>
<proteinExistence type="predicted"/>
<evidence type="ECO:0000313" key="2">
    <source>
        <dbReference type="EMBL" id="CAD8092551.1"/>
    </source>
</evidence>
<organism evidence="2 3">
    <name type="scientific">Paramecium sonneborni</name>
    <dbReference type="NCBI Taxonomy" id="65129"/>
    <lineage>
        <taxon>Eukaryota</taxon>
        <taxon>Sar</taxon>
        <taxon>Alveolata</taxon>
        <taxon>Ciliophora</taxon>
        <taxon>Intramacronucleata</taxon>
        <taxon>Oligohymenophorea</taxon>
        <taxon>Peniculida</taxon>
        <taxon>Parameciidae</taxon>
        <taxon>Paramecium</taxon>
    </lineage>
</organism>
<dbReference type="OrthoDB" id="295107at2759"/>
<keyword evidence="3" id="KW-1185">Reference proteome</keyword>
<feature type="coiled-coil region" evidence="1">
    <location>
        <begin position="319"/>
        <end position="349"/>
    </location>
</feature>
<evidence type="ECO:0000256" key="1">
    <source>
        <dbReference type="SAM" id="Coils"/>
    </source>
</evidence>
<protein>
    <recommendedName>
        <fullName evidence="4">EF-hand domain-containing protein</fullName>
    </recommendedName>
</protein>
<dbReference type="Proteomes" id="UP000692954">
    <property type="component" value="Unassembled WGS sequence"/>
</dbReference>